<keyword evidence="6" id="KW-0067">ATP-binding</keyword>
<keyword evidence="5" id="KW-0547">Nucleotide-binding</keyword>
<evidence type="ECO:0000256" key="6">
    <source>
        <dbReference type="ARBA" id="ARBA00022840"/>
    </source>
</evidence>
<dbReference type="InterPro" id="IPR010132">
    <property type="entry name" value="ATPase_T1SS_HlyB"/>
</dbReference>
<dbReference type="PROSITE" id="PS50893">
    <property type="entry name" value="ABC_TRANSPORTER_2"/>
    <property type="match status" value="1"/>
</dbReference>
<dbReference type="InterPro" id="IPR003593">
    <property type="entry name" value="AAA+_ATPase"/>
</dbReference>
<dbReference type="PROSITE" id="PS00211">
    <property type="entry name" value="ABC_TRANSPORTER_1"/>
    <property type="match status" value="1"/>
</dbReference>
<sequence>MEKATSENQTIDTGLACFAIMANFFEKPISIDQIKHKYDRQNSHFEEYELLQLAKEFSFKAKFVESKWERLDKVNLPAIAQTKDGAYFILGKCDGEKVLIQNPAEGNRPQVLSKEEFSDLWNGRLLMMTCREFINGKNRKFDISWFIPAVVKYRKLFGEVILASFFLQLFALVSPLLFQVVIDKVLVNRGLSSLDVLMVALICIGIFETMLGALRTYTFSHTTTRVDVELGASLFKHLIRLPLSYFGCRRVGDTVARVHELENIRNFLTGSTLTLIIDFFFTIIFFTVMFFYSKVLTLLVLCSIPFYVVLSLFFTPILRARIDERFRRGAENQCFLVEAVSGVETVKSLAVEPQMQRRWEQQLAAYVGSSFRASHINNIAGQLVQLVQKITMALTLWIGASLVMKGELSVGQLIAFNMLAGRVTQPILRLAQLWQNFQQARISMDKLSDILNNPPENTSTLSKGSMPAIKGDVEFKDITFRYVPNGPEIIKKMSFKVKAGQKIGFVGPSGSGKSTVTKLIQRLYIPESGKALIDGIDISTVDTAWLRRQIGVVLQENYLFNKSVRENIALTNPAISMDKIIAAAKLAGAHDFITELPDGYDTIIEERGSSLSGGQRQRIAIARALVNNPRILIFDEATSALDYESERIIQQNMASICKGRTVFMIAHRLSTVRECDQIITIEKGEITETGRHEELLNLGGRYAYLWNSQTAPIVPSDDEEAAA</sequence>
<dbReference type="Gene3D" id="3.90.70.10">
    <property type="entry name" value="Cysteine proteinases"/>
    <property type="match status" value="1"/>
</dbReference>
<keyword evidence="8 9" id="KW-0472">Membrane</keyword>
<dbReference type="GO" id="GO:0034040">
    <property type="term" value="F:ATPase-coupled lipid transmembrane transporter activity"/>
    <property type="evidence" value="ECO:0007669"/>
    <property type="project" value="TreeGrafter"/>
</dbReference>
<dbReference type="Gene3D" id="3.40.50.300">
    <property type="entry name" value="P-loop containing nucleotide triphosphate hydrolases"/>
    <property type="match status" value="1"/>
</dbReference>
<feature type="transmembrane region" description="Helical" evidence="9">
    <location>
        <begin position="160"/>
        <end position="182"/>
    </location>
</feature>
<dbReference type="GO" id="GO:0005886">
    <property type="term" value="C:plasma membrane"/>
    <property type="evidence" value="ECO:0007669"/>
    <property type="project" value="UniProtKB-SubCell"/>
</dbReference>
<keyword evidence="2" id="KW-0813">Transport</keyword>
<dbReference type="Pfam" id="PF00664">
    <property type="entry name" value="ABC_membrane"/>
    <property type="match status" value="1"/>
</dbReference>
<evidence type="ECO:0000256" key="1">
    <source>
        <dbReference type="ARBA" id="ARBA00004651"/>
    </source>
</evidence>
<keyword evidence="4 9" id="KW-0812">Transmembrane</keyword>
<dbReference type="NCBIfam" id="TIGR01846">
    <property type="entry name" value="type_I_sec_HlyB"/>
    <property type="match status" value="1"/>
</dbReference>
<dbReference type="PANTHER" id="PTHR24221:SF647">
    <property type="entry name" value="BLL6336 PROTEIN"/>
    <property type="match status" value="1"/>
</dbReference>
<evidence type="ECO:0000259" key="11">
    <source>
        <dbReference type="PROSITE" id="PS50929"/>
    </source>
</evidence>
<keyword evidence="3" id="KW-1003">Cell membrane</keyword>
<dbReference type="PANTHER" id="PTHR24221">
    <property type="entry name" value="ATP-BINDING CASSETTE SUB-FAMILY B"/>
    <property type="match status" value="1"/>
</dbReference>
<protein>
    <submittedName>
        <fullName evidence="13">Peptidase C39</fullName>
    </submittedName>
</protein>
<dbReference type="SMART" id="SM00382">
    <property type="entry name" value="AAA"/>
    <property type="match status" value="1"/>
</dbReference>
<evidence type="ECO:0000256" key="9">
    <source>
        <dbReference type="SAM" id="Phobius"/>
    </source>
</evidence>
<dbReference type="Pfam" id="PF03412">
    <property type="entry name" value="Peptidase_C39"/>
    <property type="match status" value="1"/>
</dbReference>
<evidence type="ECO:0000256" key="2">
    <source>
        <dbReference type="ARBA" id="ARBA00022448"/>
    </source>
</evidence>
<name>A0A6G8F2B5_9PROT</name>
<dbReference type="FunFam" id="1.20.1560.10:FF:000056">
    <property type="entry name" value="Alpha-hemolysin translocation ATP-binding protein HlyB"/>
    <property type="match status" value="1"/>
</dbReference>
<dbReference type="GO" id="GO:0008233">
    <property type="term" value="F:peptidase activity"/>
    <property type="evidence" value="ECO:0007669"/>
    <property type="project" value="InterPro"/>
</dbReference>
<dbReference type="EMBL" id="MN990730">
    <property type="protein sequence ID" value="QIM10429.1"/>
    <property type="molecule type" value="Genomic_DNA"/>
</dbReference>
<dbReference type="PROSITE" id="PS50929">
    <property type="entry name" value="ABC_TM1F"/>
    <property type="match status" value="1"/>
</dbReference>
<dbReference type="InterPro" id="IPR005074">
    <property type="entry name" value="Peptidase_C39"/>
</dbReference>
<dbReference type="InterPro" id="IPR011527">
    <property type="entry name" value="ABC1_TM_dom"/>
</dbReference>
<evidence type="ECO:0000313" key="13">
    <source>
        <dbReference type="EMBL" id="QIM10429.1"/>
    </source>
</evidence>
<evidence type="ECO:0000256" key="4">
    <source>
        <dbReference type="ARBA" id="ARBA00022692"/>
    </source>
</evidence>
<dbReference type="GO" id="GO:0030256">
    <property type="term" value="C:type I protein secretion system complex"/>
    <property type="evidence" value="ECO:0007669"/>
    <property type="project" value="InterPro"/>
</dbReference>
<dbReference type="InterPro" id="IPR039395">
    <property type="entry name" value="Peptidase_C39-like_A"/>
</dbReference>
<dbReference type="InterPro" id="IPR027417">
    <property type="entry name" value="P-loop_NTPase"/>
</dbReference>
<comment type="subcellular location">
    <subcellularLocation>
        <location evidence="1">Cell membrane</location>
        <topology evidence="1">Multi-pass membrane protein</topology>
    </subcellularLocation>
</comment>
<keyword evidence="7 9" id="KW-1133">Transmembrane helix</keyword>
<evidence type="ECO:0000256" key="7">
    <source>
        <dbReference type="ARBA" id="ARBA00022989"/>
    </source>
</evidence>
<dbReference type="AlphaFoldDB" id="A0A6G8F2B5"/>
<dbReference type="InterPro" id="IPR036640">
    <property type="entry name" value="ABC1_TM_sf"/>
</dbReference>
<dbReference type="Pfam" id="PF00005">
    <property type="entry name" value="ABC_tran"/>
    <property type="match status" value="1"/>
</dbReference>
<proteinExistence type="predicted"/>
<dbReference type="FunFam" id="3.40.50.300:FF:000299">
    <property type="entry name" value="ABC transporter ATP-binding protein/permease"/>
    <property type="match status" value="1"/>
</dbReference>
<feature type="transmembrane region" description="Helical" evidence="9">
    <location>
        <begin position="298"/>
        <end position="318"/>
    </location>
</feature>
<feature type="domain" description="Peptidase C39" evidence="12">
    <location>
        <begin position="7"/>
        <end position="128"/>
    </location>
</feature>
<dbReference type="SUPFAM" id="SSF90123">
    <property type="entry name" value="ABC transporter transmembrane region"/>
    <property type="match status" value="1"/>
</dbReference>
<gene>
    <name evidence="13" type="ORF">PlAlph_3210</name>
</gene>
<accession>A0A6G8F2B5</accession>
<dbReference type="GO" id="GO:0030253">
    <property type="term" value="P:protein secretion by the type I secretion system"/>
    <property type="evidence" value="ECO:0007669"/>
    <property type="project" value="InterPro"/>
</dbReference>
<feature type="domain" description="ABC transmembrane type-1" evidence="11">
    <location>
        <begin position="160"/>
        <end position="439"/>
    </location>
</feature>
<dbReference type="GO" id="GO:0016887">
    <property type="term" value="F:ATP hydrolysis activity"/>
    <property type="evidence" value="ECO:0007669"/>
    <property type="project" value="InterPro"/>
</dbReference>
<dbReference type="Gene3D" id="1.20.1560.10">
    <property type="entry name" value="ABC transporter type 1, transmembrane domain"/>
    <property type="match status" value="1"/>
</dbReference>
<dbReference type="InterPro" id="IPR017871">
    <property type="entry name" value="ABC_transporter-like_CS"/>
</dbReference>
<dbReference type="GO" id="GO:0006508">
    <property type="term" value="P:proteolysis"/>
    <property type="evidence" value="ECO:0007669"/>
    <property type="project" value="InterPro"/>
</dbReference>
<evidence type="ECO:0000256" key="8">
    <source>
        <dbReference type="ARBA" id="ARBA00023136"/>
    </source>
</evidence>
<dbReference type="GO" id="GO:0005524">
    <property type="term" value="F:ATP binding"/>
    <property type="evidence" value="ECO:0007669"/>
    <property type="project" value="UniProtKB-KW"/>
</dbReference>
<evidence type="ECO:0000259" key="10">
    <source>
        <dbReference type="PROSITE" id="PS50893"/>
    </source>
</evidence>
<dbReference type="CDD" id="cd02417">
    <property type="entry name" value="Peptidase_C39_likeA"/>
    <property type="match status" value="1"/>
</dbReference>
<dbReference type="GO" id="GO:0140359">
    <property type="term" value="F:ABC-type transporter activity"/>
    <property type="evidence" value="ECO:0007669"/>
    <property type="project" value="InterPro"/>
</dbReference>
<dbReference type="InterPro" id="IPR003439">
    <property type="entry name" value="ABC_transporter-like_ATP-bd"/>
</dbReference>
<dbReference type="PROSITE" id="PS50990">
    <property type="entry name" value="PEPTIDASE_C39"/>
    <property type="match status" value="1"/>
</dbReference>
<feature type="transmembrane region" description="Helical" evidence="9">
    <location>
        <begin position="267"/>
        <end position="292"/>
    </location>
</feature>
<dbReference type="CDD" id="cd18588">
    <property type="entry name" value="ABC_6TM_CyaB_HlyB_like"/>
    <property type="match status" value="1"/>
</dbReference>
<evidence type="ECO:0000256" key="3">
    <source>
        <dbReference type="ARBA" id="ARBA00022475"/>
    </source>
</evidence>
<feature type="transmembrane region" description="Helical" evidence="9">
    <location>
        <begin position="194"/>
        <end position="214"/>
    </location>
</feature>
<organism evidence="13">
    <name type="scientific">uncultured Alphaproteobacteria bacterium</name>
    <dbReference type="NCBI Taxonomy" id="91750"/>
    <lineage>
        <taxon>Bacteria</taxon>
        <taxon>Pseudomonadati</taxon>
        <taxon>Pseudomonadota</taxon>
        <taxon>Alphaproteobacteria</taxon>
        <taxon>environmental samples</taxon>
    </lineage>
</organism>
<evidence type="ECO:0000259" key="12">
    <source>
        <dbReference type="PROSITE" id="PS50990"/>
    </source>
</evidence>
<reference evidence="13" key="1">
    <citation type="journal article" date="2020" name="J. ISSAAS">
        <title>Lactobacilli and other gastrointestinal microbiota of Peromyscus leucopus, reservoir host for agents of Lyme disease and other zoonoses in North America.</title>
        <authorList>
            <person name="Milovic A."/>
            <person name="Bassam K."/>
            <person name="Shao H."/>
            <person name="Chatzistamou I."/>
            <person name="Tufts D.M."/>
            <person name="Diuk-Wasser M."/>
            <person name="Barbour A.G."/>
        </authorList>
    </citation>
    <scope>NUCLEOTIDE SEQUENCE</scope>
    <source>
        <strain evidence="13">LL90</strain>
    </source>
</reference>
<dbReference type="InterPro" id="IPR039421">
    <property type="entry name" value="Type_1_exporter"/>
</dbReference>
<feature type="domain" description="ABC transporter" evidence="10">
    <location>
        <begin position="473"/>
        <end position="708"/>
    </location>
</feature>
<dbReference type="SUPFAM" id="SSF52540">
    <property type="entry name" value="P-loop containing nucleoside triphosphate hydrolases"/>
    <property type="match status" value="1"/>
</dbReference>
<evidence type="ECO:0000256" key="5">
    <source>
        <dbReference type="ARBA" id="ARBA00022741"/>
    </source>
</evidence>